<keyword evidence="3" id="KW-1185">Reference proteome</keyword>
<dbReference type="KEGG" id="knv:Pan216_12850"/>
<evidence type="ECO:0000256" key="1">
    <source>
        <dbReference type="SAM" id="MobiDB-lite"/>
    </source>
</evidence>
<feature type="region of interest" description="Disordered" evidence="1">
    <location>
        <begin position="1"/>
        <end position="20"/>
    </location>
</feature>
<dbReference type="SUPFAM" id="SSF117074">
    <property type="entry name" value="Hypothetical protein PA1324"/>
    <property type="match status" value="1"/>
</dbReference>
<proteinExistence type="predicted"/>
<feature type="compositionally biased region" description="Basic and acidic residues" evidence="1">
    <location>
        <begin position="9"/>
        <end position="20"/>
    </location>
</feature>
<reference evidence="2 3" key="1">
    <citation type="submission" date="2019-02" db="EMBL/GenBank/DDBJ databases">
        <title>Deep-cultivation of Planctomycetes and their phenomic and genomic characterization uncovers novel biology.</title>
        <authorList>
            <person name="Wiegand S."/>
            <person name="Jogler M."/>
            <person name="Boedeker C."/>
            <person name="Pinto D."/>
            <person name="Vollmers J."/>
            <person name="Rivas-Marin E."/>
            <person name="Kohn T."/>
            <person name="Peeters S.H."/>
            <person name="Heuer A."/>
            <person name="Rast P."/>
            <person name="Oberbeckmann S."/>
            <person name="Bunk B."/>
            <person name="Jeske O."/>
            <person name="Meyerdierks A."/>
            <person name="Storesund J.E."/>
            <person name="Kallscheuer N."/>
            <person name="Luecker S."/>
            <person name="Lage O.M."/>
            <person name="Pohl T."/>
            <person name="Merkel B.J."/>
            <person name="Hornburger P."/>
            <person name="Mueller R.-W."/>
            <person name="Bruemmer F."/>
            <person name="Labrenz M."/>
            <person name="Spormann A.M."/>
            <person name="Op den Camp H."/>
            <person name="Overmann J."/>
            <person name="Amann R."/>
            <person name="Jetten M.S.M."/>
            <person name="Mascher T."/>
            <person name="Medema M.H."/>
            <person name="Devos D.P."/>
            <person name="Kaster A.-K."/>
            <person name="Ovreas L."/>
            <person name="Rohde M."/>
            <person name="Galperin M.Y."/>
            <person name="Jogler C."/>
        </authorList>
    </citation>
    <scope>NUCLEOTIDE SEQUENCE [LARGE SCALE GENOMIC DNA]</scope>
    <source>
        <strain evidence="2 3">Pan216</strain>
    </source>
</reference>
<dbReference type="Proteomes" id="UP000317093">
    <property type="component" value="Chromosome"/>
</dbReference>
<name>A0A518B0F5_9BACT</name>
<dbReference type="EMBL" id="CP036279">
    <property type="protein sequence ID" value="QDU60445.1"/>
    <property type="molecule type" value="Genomic_DNA"/>
</dbReference>
<evidence type="ECO:0000313" key="3">
    <source>
        <dbReference type="Proteomes" id="UP000317093"/>
    </source>
</evidence>
<dbReference type="AlphaFoldDB" id="A0A518B0F5"/>
<dbReference type="Gene3D" id="2.60.40.10">
    <property type="entry name" value="Immunoglobulins"/>
    <property type="match status" value="1"/>
</dbReference>
<protein>
    <submittedName>
        <fullName evidence="2">Uncharacterized protein</fullName>
    </submittedName>
</protein>
<organism evidence="2 3">
    <name type="scientific">Kolteria novifilia</name>
    <dbReference type="NCBI Taxonomy" id="2527975"/>
    <lineage>
        <taxon>Bacteria</taxon>
        <taxon>Pseudomonadati</taxon>
        <taxon>Planctomycetota</taxon>
        <taxon>Planctomycetia</taxon>
        <taxon>Kolteriales</taxon>
        <taxon>Kolteriaceae</taxon>
        <taxon>Kolteria</taxon>
    </lineage>
</organism>
<accession>A0A518B0F5</accession>
<gene>
    <name evidence="2" type="ORF">Pan216_12850</name>
</gene>
<evidence type="ECO:0000313" key="2">
    <source>
        <dbReference type="EMBL" id="QDU60445.1"/>
    </source>
</evidence>
<sequence length="56" mass="6390">MVPPFPTSRTDELASRRDRMRTSDLLRGRAKLSGYVYIDLNQDGQRDADEPGIPRV</sequence>
<dbReference type="RefSeq" id="WP_419193321.1">
    <property type="nucleotide sequence ID" value="NZ_CP036279.1"/>
</dbReference>
<dbReference type="InterPro" id="IPR013783">
    <property type="entry name" value="Ig-like_fold"/>
</dbReference>